<keyword evidence="4 7" id="KW-0408">Iron</keyword>
<dbReference type="InterPro" id="IPR043129">
    <property type="entry name" value="ATPase_NBD"/>
</dbReference>
<evidence type="ECO:0000256" key="2">
    <source>
        <dbReference type="ARBA" id="ARBA00022694"/>
    </source>
</evidence>
<dbReference type="PANTHER" id="PTHR11735">
    <property type="entry name" value="TRNA N6-ADENOSINE THREONYLCARBAMOYLTRANSFERASE"/>
    <property type="match status" value="1"/>
</dbReference>
<dbReference type="Pfam" id="PF00814">
    <property type="entry name" value="TsaD"/>
    <property type="match status" value="2"/>
</dbReference>
<dbReference type="CDD" id="cd24133">
    <property type="entry name" value="ASKHA_NBD_TsaD_bac"/>
    <property type="match status" value="1"/>
</dbReference>
<evidence type="ECO:0000256" key="1">
    <source>
        <dbReference type="ARBA" id="ARBA00022679"/>
    </source>
</evidence>
<gene>
    <name evidence="7" type="primary">tsaD</name>
    <name evidence="9" type="ORF">RFEPED_0523</name>
</gene>
<name>A0A0F3MQZ3_RICFI</name>
<comment type="catalytic activity">
    <reaction evidence="6 7">
        <text>L-threonylcarbamoyladenylate + adenosine(37) in tRNA = N(6)-L-threonylcarbamoyladenosine(37) in tRNA + AMP + H(+)</text>
        <dbReference type="Rhea" id="RHEA:37059"/>
        <dbReference type="Rhea" id="RHEA-COMP:10162"/>
        <dbReference type="Rhea" id="RHEA-COMP:10163"/>
        <dbReference type="ChEBI" id="CHEBI:15378"/>
        <dbReference type="ChEBI" id="CHEBI:73682"/>
        <dbReference type="ChEBI" id="CHEBI:74411"/>
        <dbReference type="ChEBI" id="CHEBI:74418"/>
        <dbReference type="ChEBI" id="CHEBI:456215"/>
        <dbReference type="EC" id="2.3.1.234"/>
    </reaction>
</comment>
<dbReference type="SUPFAM" id="SSF53067">
    <property type="entry name" value="Actin-like ATPase domain"/>
    <property type="match status" value="3"/>
</dbReference>
<organism evidence="9 10">
    <name type="scientific">Rickettsia felis str. Pedreira</name>
    <dbReference type="NCBI Taxonomy" id="1359196"/>
    <lineage>
        <taxon>Bacteria</taxon>
        <taxon>Pseudomonadati</taxon>
        <taxon>Pseudomonadota</taxon>
        <taxon>Alphaproteobacteria</taxon>
        <taxon>Rickettsiales</taxon>
        <taxon>Rickettsiaceae</taxon>
        <taxon>Rickettsieae</taxon>
        <taxon>Rickettsia</taxon>
        <taxon>spotted fever group</taxon>
    </lineage>
</organism>
<keyword evidence="5 7" id="KW-0012">Acyltransferase</keyword>
<keyword evidence="3 7" id="KW-0479">Metal-binding</keyword>
<dbReference type="NCBIfam" id="TIGR03775">
    <property type="entry name" value="RPE3"/>
    <property type="match status" value="1"/>
</dbReference>
<proteinExistence type="inferred from homology"/>
<dbReference type="InterPro" id="IPR022450">
    <property type="entry name" value="TsaD"/>
</dbReference>
<keyword evidence="1 7" id="KW-0808">Transferase</keyword>
<evidence type="ECO:0000256" key="5">
    <source>
        <dbReference type="ARBA" id="ARBA00023315"/>
    </source>
</evidence>
<reference evidence="9 10" key="1">
    <citation type="submission" date="2015-01" db="EMBL/GenBank/DDBJ databases">
        <title>Genome Sequencing of Rickettsiales.</title>
        <authorList>
            <person name="Daugherty S.C."/>
            <person name="Su Q."/>
            <person name="Abolude K."/>
            <person name="Beier-Sexton M."/>
            <person name="Carlyon J.A."/>
            <person name="Carter R."/>
            <person name="Day N.P."/>
            <person name="Dumler S.J."/>
            <person name="Dyachenko V."/>
            <person name="Godinez A."/>
            <person name="Kurtti T.J."/>
            <person name="Lichay M."/>
            <person name="Mullins K.E."/>
            <person name="Ott S."/>
            <person name="Pappas-Brown V."/>
            <person name="Paris D.H."/>
            <person name="Patel P."/>
            <person name="Richards A.L."/>
            <person name="Sadzewicz L."/>
            <person name="Sears K."/>
            <person name="Seidman D."/>
            <person name="Sengamalay N."/>
            <person name="Stenos J."/>
            <person name="Tallon L.J."/>
            <person name="Vincent G."/>
            <person name="Fraser C.M."/>
            <person name="Munderloh U."/>
            <person name="Dunning-Hotopp J.C."/>
        </authorList>
    </citation>
    <scope>NUCLEOTIDE SEQUENCE [LARGE SCALE GENOMIC DNA]</scope>
    <source>
        <strain evidence="9 10">Pedreira</strain>
    </source>
</reference>
<dbReference type="GO" id="GO:0002949">
    <property type="term" value="P:tRNA threonylcarbamoyladenosine modification"/>
    <property type="evidence" value="ECO:0007669"/>
    <property type="project" value="UniProtKB-UniRule"/>
</dbReference>
<feature type="binding site" evidence="7">
    <location>
        <position position="167"/>
    </location>
    <ligand>
        <name>substrate</name>
    </ligand>
</feature>
<feature type="domain" description="Gcp-like" evidence="8">
    <location>
        <begin position="24"/>
        <end position="256"/>
    </location>
</feature>
<dbReference type="Proteomes" id="UP000033475">
    <property type="component" value="Unassembled WGS sequence"/>
</dbReference>
<dbReference type="PRINTS" id="PR00789">
    <property type="entry name" value="OSIALOPTASE"/>
</dbReference>
<comment type="subcellular location">
    <subcellularLocation>
        <location evidence="7">Cytoplasm</location>
    </subcellularLocation>
</comment>
<evidence type="ECO:0000313" key="10">
    <source>
        <dbReference type="Proteomes" id="UP000033475"/>
    </source>
</evidence>
<feature type="binding site" evidence="7">
    <location>
        <position position="116"/>
    </location>
    <ligand>
        <name>Fe cation</name>
        <dbReference type="ChEBI" id="CHEBI:24875"/>
    </ligand>
</feature>
<feature type="domain" description="Gcp-like" evidence="8">
    <location>
        <begin position="314"/>
        <end position="360"/>
    </location>
</feature>
<dbReference type="Gene3D" id="3.30.420.40">
    <property type="match status" value="4"/>
</dbReference>
<comment type="caution">
    <text evidence="9">The sequence shown here is derived from an EMBL/GenBank/DDBJ whole genome shotgun (WGS) entry which is preliminary data.</text>
</comment>
<evidence type="ECO:0000256" key="6">
    <source>
        <dbReference type="ARBA" id="ARBA00048117"/>
    </source>
</evidence>
<feature type="binding site" evidence="7">
    <location>
        <begin position="134"/>
        <end position="138"/>
    </location>
    <ligand>
        <name>substrate</name>
    </ligand>
</feature>
<evidence type="ECO:0000313" key="9">
    <source>
        <dbReference type="EMBL" id="KJV58150.1"/>
    </source>
</evidence>
<evidence type="ECO:0000256" key="7">
    <source>
        <dbReference type="HAMAP-Rule" id="MF_01445"/>
    </source>
</evidence>
<feature type="binding site" evidence="7">
    <location>
        <position position="112"/>
    </location>
    <ligand>
        <name>Fe cation</name>
        <dbReference type="ChEBI" id="CHEBI:24875"/>
    </ligand>
</feature>
<sequence>MIKILGIESSCDDTAVSIITENREILSNIIISQNTEHAVFGGVVPEIAARSHLSNLDKALKNVLKESNTKLTEISAIAATSGPGLIGGVIVGSMFARSLSSAFKKPFIAINHLEGHALTARLTDNIPYPYLLLLASGGHCQFVAVLGLGKYKILGSTIDDAIGEAFDKVAKMLNLAFPGGPEIEKRAKLGDPHKYKFPKPIINSGNCNMSFSGLKTAVRTLIMSLKELNDAVINDIAASFQFTIGEILSSKVQDAIIAYERVVNDYYENIDYTTQLNLKSFRQDEFKEEPAEHTKVREHRLYPQNSLGSSFLNDAIVIAGGVAANKYLQEILSNCAKTYGYQLIYPPIRLCTDNAAMIAYAGLERYNNKLFTPLNFCPKARWSLEDISK</sequence>
<evidence type="ECO:0000259" key="8">
    <source>
        <dbReference type="Pfam" id="PF00814"/>
    </source>
</evidence>
<dbReference type="NCBIfam" id="TIGR03723">
    <property type="entry name" value="T6A_TsaD_YgjD"/>
    <property type="match status" value="1"/>
</dbReference>
<comment type="similarity">
    <text evidence="7">Belongs to the KAE1 / TsaD family.</text>
</comment>
<dbReference type="InterPro" id="IPR022437">
    <property type="entry name" value="RPE3"/>
</dbReference>
<feature type="binding site" evidence="7">
    <location>
        <position position="184"/>
    </location>
    <ligand>
        <name>substrate</name>
    </ligand>
</feature>
<dbReference type="InterPro" id="IPR017861">
    <property type="entry name" value="KAE1/TsaD"/>
</dbReference>
<dbReference type="AlphaFoldDB" id="A0A0F3MQZ3"/>
<dbReference type="PANTHER" id="PTHR11735:SF6">
    <property type="entry name" value="TRNA N6-ADENOSINE THREONYLCARBAMOYLTRANSFERASE, MITOCHONDRIAL"/>
    <property type="match status" value="1"/>
</dbReference>
<dbReference type="PROSITE" id="PS01016">
    <property type="entry name" value="GLYCOPROTEASE"/>
    <property type="match status" value="1"/>
</dbReference>
<dbReference type="PATRIC" id="fig|1359196.3.peg.506"/>
<keyword evidence="2 7" id="KW-0819">tRNA processing</keyword>
<dbReference type="FunFam" id="3.30.420.40:FF:000012">
    <property type="entry name" value="tRNA N6-adenosine threonylcarbamoyltransferase"/>
    <property type="match status" value="1"/>
</dbReference>
<comment type="cofactor">
    <cofactor evidence="7">
        <name>Fe(2+)</name>
        <dbReference type="ChEBI" id="CHEBI:29033"/>
    </cofactor>
    <text evidence="7">Binds 1 Fe(2+) ion per subunit.</text>
</comment>
<protein>
    <recommendedName>
        <fullName evidence="7">tRNA N6-adenosine threonylcarbamoyltransferase</fullName>
        <ecNumber evidence="7">2.3.1.234</ecNumber>
    </recommendedName>
    <alternativeName>
        <fullName evidence="7">N6-L-threonylcarbamoyladenine synthase</fullName>
        <shortName evidence="7">t(6)A synthase</shortName>
    </alternativeName>
    <alternativeName>
        <fullName evidence="7">t(6)A37 threonylcarbamoyladenosine biosynthesis protein TsaD</fullName>
    </alternativeName>
    <alternativeName>
        <fullName evidence="7">tRNA threonylcarbamoyladenosine biosynthesis protein TsaD</fullName>
    </alternativeName>
</protein>
<evidence type="ECO:0000256" key="3">
    <source>
        <dbReference type="ARBA" id="ARBA00022723"/>
    </source>
</evidence>
<dbReference type="GO" id="GO:0061711">
    <property type="term" value="F:tRNA N(6)-L-threonylcarbamoyladenine synthase activity"/>
    <property type="evidence" value="ECO:0007669"/>
    <property type="project" value="UniProtKB-EC"/>
</dbReference>
<dbReference type="InterPro" id="IPR017860">
    <property type="entry name" value="Peptidase_M22_CS"/>
</dbReference>
<dbReference type="GO" id="GO:0005506">
    <property type="term" value="F:iron ion binding"/>
    <property type="evidence" value="ECO:0007669"/>
    <property type="project" value="UniProtKB-UniRule"/>
</dbReference>
<feature type="binding site" evidence="7">
    <location>
        <position position="325"/>
    </location>
    <ligand>
        <name>substrate</name>
    </ligand>
</feature>
<keyword evidence="7" id="KW-0963">Cytoplasm</keyword>
<dbReference type="InterPro" id="IPR000905">
    <property type="entry name" value="Gcp-like_dom"/>
</dbReference>
<comment type="function">
    <text evidence="7">Required for the formation of a threonylcarbamoyl group on adenosine at position 37 (t(6)A37) in tRNAs that read codons beginning with adenine. Is involved in the transfer of the threonylcarbamoyl moiety of threonylcarbamoyl-AMP (TC-AMP) to the N6 group of A37, together with TsaE and TsaB. TsaD likely plays a direct catalytic role in this reaction.</text>
</comment>
<dbReference type="SMR" id="A0A0F3MQZ3"/>
<evidence type="ECO:0000256" key="4">
    <source>
        <dbReference type="ARBA" id="ARBA00023004"/>
    </source>
</evidence>
<dbReference type="EMBL" id="LANQ01000001">
    <property type="protein sequence ID" value="KJV58150.1"/>
    <property type="molecule type" value="Genomic_DNA"/>
</dbReference>
<dbReference type="HAMAP" id="MF_01445">
    <property type="entry name" value="TsaD"/>
    <property type="match status" value="1"/>
</dbReference>
<dbReference type="NCBIfam" id="TIGR00329">
    <property type="entry name" value="gcp_kae1"/>
    <property type="match status" value="1"/>
</dbReference>
<feature type="binding site" evidence="7">
    <location>
        <position position="180"/>
    </location>
    <ligand>
        <name>substrate</name>
    </ligand>
</feature>
<accession>A0A0F3MQZ3</accession>
<dbReference type="GO" id="GO:0005737">
    <property type="term" value="C:cytoplasm"/>
    <property type="evidence" value="ECO:0007669"/>
    <property type="project" value="UniProtKB-SubCell"/>
</dbReference>
<dbReference type="RefSeq" id="WP_011270499.1">
    <property type="nucleotide sequence ID" value="NZ_LANQ01000001.1"/>
</dbReference>
<dbReference type="EC" id="2.3.1.234" evidence="7"/>
<feature type="binding site" evidence="7">
    <location>
        <position position="353"/>
    </location>
    <ligand>
        <name>Fe cation</name>
        <dbReference type="ChEBI" id="CHEBI:24875"/>
    </ligand>
</feature>